<name>A0A1X6N6S6_9APHY</name>
<evidence type="ECO:0000256" key="1">
    <source>
        <dbReference type="ARBA" id="ARBA00001936"/>
    </source>
</evidence>
<dbReference type="GeneID" id="36329689"/>
<dbReference type="GO" id="GO:0046872">
    <property type="term" value="F:metal ion binding"/>
    <property type="evidence" value="ECO:0007669"/>
    <property type="project" value="UniProtKB-KW"/>
</dbReference>
<dbReference type="RefSeq" id="XP_024341014.1">
    <property type="nucleotide sequence ID" value="XM_024484740.1"/>
</dbReference>
<evidence type="ECO:0000256" key="2">
    <source>
        <dbReference type="ARBA" id="ARBA00001946"/>
    </source>
</evidence>
<keyword evidence="5" id="KW-0460">Magnesium</keyword>
<dbReference type="EMBL" id="KZ110594">
    <property type="protein sequence ID" value="OSX64220.1"/>
    <property type="molecule type" value="Genomic_DNA"/>
</dbReference>
<dbReference type="AlphaFoldDB" id="A0A1X6N6S6"/>
<keyword evidence="9" id="KW-1185">Reference proteome</keyword>
<dbReference type="STRING" id="670580.A0A1X6N6S6"/>
<dbReference type="InterPro" id="IPR045121">
    <property type="entry name" value="CoAse"/>
</dbReference>
<keyword evidence="3" id="KW-0479">Metal-binding</keyword>
<keyword evidence="4" id="KW-0378">Hydrolase</keyword>
<dbReference type="Proteomes" id="UP000194127">
    <property type="component" value="Unassembled WGS sequence"/>
</dbReference>
<evidence type="ECO:0000256" key="6">
    <source>
        <dbReference type="ARBA" id="ARBA00023211"/>
    </source>
</evidence>
<accession>A0A1X6N6S6</accession>
<dbReference type="Pfam" id="PF00293">
    <property type="entry name" value="NUDIX"/>
    <property type="match status" value="1"/>
</dbReference>
<protein>
    <recommendedName>
        <fullName evidence="7">Nudix hydrolase domain-containing protein</fullName>
    </recommendedName>
</protein>
<dbReference type="PANTHER" id="PTHR12992">
    <property type="entry name" value="NUDIX HYDROLASE"/>
    <property type="match status" value="1"/>
</dbReference>
<dbReference type="SUPFAM" id="SSF55811">
    <property type="entry name" value="Nudix"/>
    <property type="match status" value="1"/>
</dbReference>
<evidence type="ECO:0000256" key="4">
    <source>
        <dbReference type="ARBA" id="ARBA00022801"/>
    </source>
</evidence>
<evidence type="ECO:0000259" key="7">
    <source>
        <dbReference type="Pfam" id="PF00293"/>
    </source>
</evidence>
<dbReference type="InterPro" id="IPR000086">
    <property type="entry name" value="NUDIX_hydrolase_dom"/>
</dbReference>
<evidence type="ECO:0000256" key="5">
    <source>
        <dbReference type="ARBA" id="ARBA00022842"/>
    </source>
</evidence>
<dbReference type="Gene3D" id="3.90.79.10">
    <property type="entry name" value="Nucleoside Triphosphate Pyrophosphohydrolase"/>
    <property type="match status" value="1"/>
</dbReference>
<comment type="cofactor">
    <cofactor evidence="2">
        <name>Mg(2+)</name>
        <dbReference type="ChEBI" id="CHEBI:18420"/>
    </cofactor>
</comment>
<dbReference type="GO" id="GO:0010945">
    <property type="term" value="F:coenzyme A diphosphatase activity"/>
    <property type="evidence" value="ECO:0007669"/>
    <property type="project" value="InterPro"/>
</dbReference>
<dbReference type="PANTHER" id="PTHR12992:SF11">
    <property type="entry name" value="MITOCHONDRIAL COENZYME A DIPHOSPHATASE NUDT8"/>
    <property type="match status" value="1"/>
</dbReference>
<dbReference type="CDD" id="cd03426">
    <property type="entry name" value="NUDIX_CoAse_Nudt7"/>
    <property type="match status" value="1"/>
</dbReference>
<evidence type="ECO:0000313" key="8">
    <source>
        <dbReference type="EMBL" id="OSX64220.1"/>
    </source>
</evidence>
<dbReference type="OrthoDB" id="206213at2759"/>
<dbReference type="InterPro" id="IPR015797">
    <property type="entry name" value="NUDIX_hydrolase-like_dom_sf"/>
</dbReference>
<feature type="domain" description="Nudix hydrolase" evidence="7">
    <location>
        <begin position="57"/>
        <end position="126"/>
    </location>
</feature>
<evidence type="ECO:0000256" key="3">
    <source>
        <dbReference type="ARBA" id="ARBA00022723"/>
    </source>
</evidence>
<reference evidence="8 9" key="1">
    <citation type="submission" date="2017-04" db="EMBL/GenBank/DDBJ databases">
        <title>Genome Sequence of the Model Brown-Rot Fungus Postia placenta SB12.</title>
        <authorList>
            <consortium name="DOE Joint Genome Institute"/>
            <person name="Gaskell J."/>
            <person name="Kersten P."/>
            <person name="Larrondo L.F."/>
            <person name="Canessa P."/>
            <person name="Martinez D."/>
            <person name="Hibbett D."/>
            <person name="Schmoll M."/>
            <person name="Kubicek C.P."/>
            <person name="Martinez A.T."/>
            <person name="Yadav J."/>
            <person name="Master E."/>
            <person name="Magnuson J.K."/>
            <person name="James T."/>
            <person name="Yaver D."/>
            <person name="Berka R."/>
            <person name="Labutti K."/>
            <person name="Lipzen A."/>
            <person name="Aerts A."/>
            <person name="Barry K."/>
            <person name="Henrissat B."/>
            <person name="Blanchette R."/>
            <person name="Grigoriev I."/>
            <person name="Cullen D."/>
        </authorList>
    </citation>
    <scope>NUCLEOTIDE SEQUENCE [LARGE SCALE GENOMIC DNA]</scope>
    <source>
        <strain evidence="8 9">MAD-698-R-SB12</strain>
    </source>
</reference>
<gene>
    <name evidence="8" type="ORF">POSPLADRAFT_1136897</name>
</gene>
<organism evidence="8 9">
    <name type="scientific">Postia placenta MAD-698-R-SB12</name>
    <dbReference type="NCBI Taxonomy" id="670580"/>
    <lineage>
        <taxon>Eukaryota</taxon>
        <taxon>Fungi</taxon>
        <taxon>Dikarya</taxon>
        <taxon>Basidiomycota</taxon>
        <taxon>Agaricomycotina</taxon>
        <taxon>Agaricomycetes</taxon>
        <taxon>Polyporales</taxon>
        <taxon>Adustoporiaceae</taxon>
        <taxon>Rhodonia</taxon>
    </lineage>
</organism>
<sequence>MLRTFATTSIPSPAPLSSGVRISLTAPLSRSALSSIRTGLEFAFSEQENVFDPAETHAAVLIPFCNVNNVPGILFEVRGKLRTHSGEVSFPGGRMDEAYTLSAALRETEEEIGIPRDRVEILGRLGPPQTSLSGLRVWPYAGFVHAESRPSSMASGTSPVTYPPTSESTDEFPLPSLSLADLRLNPQEVAHAFHLPLTALVSPPRLHSYLFRGGLPYYAVSVADIVAGPGAVHSDSDAPVHWVNDIAQRDEIGGGREGRLEVWGLTGWYLCEIMRILGVYRPHSTERSTPP</sequence>
<keyword evidence="6" id="KW-0464">Manganese</keyword>
<evidence type="ECO:0000313" key="9">
    <source>
        <dbReference type="Proteomes" id="UP000194127"/>
    </source>
</evidence>
<proteinExistence type="predicted"/>
<comment type="cofactor">
    <cofactor evidence="1">
        <name>Mn(2+)</name>
        <dbReference type="ChEBI" id="CHEBI:29035"/>
    </cofactor>
</comment>